<dbReference type="Pfam" id="PF20434">
    <property type="entry name" value="BD-FAE"/>
    <property type="match status" value="1"/>
</dbReference>
<gene>
    <name evidence="3" type="ORF">SAMN04488528_100471</name>
</gene>
<dbReference type="SUPFAM" id="SSF53474">
    <property type="entry name" value="alpha/beta-Hydrolases"/>
    <property type="match status" value="1"/>
</dbReference>
<dbReference type="AlphaFoldDB" id="A0A1I0W5V5"/>
<evidence type="ECO:0000313" key="4">
    <source>
        <dbReference type="Proteomes" id="UP000198619"/>
    </source>
</evidence>
<evidence type="ECO:0000259" key="2">
    <source>
        <dbReference type="Pfam" id="PF20434"/>
    </source>
</evidence>
<dbReference type="InterPro" id="IPR029058">
    <property type="entry name" value="AB_hydrolase_fold"/>
</dbReference>
<sequence>MVKFQLEEIFLRFPLVIRTFKYNILAEKKIKYKDFKYGENKRQYYRVFYGNKSENPIIYFIHGGGWWHGSPRMYSAIGKFFCDLGYTVVLPGYRLAPKYKYPNQIEDVFKVLQHFNANEETNYYNKNNIIVMGFSAGGELAANIVFNKSMQHKYKIDENKIKGFISMSGVLDFTECTSLYSKMLLYNYINNKSYIKKINPVNLIDNKIEIPVLCLHGNKDPIINIRTSKSFIKKLNNLGGKGEFYLVKGKHHSDITNLVMGHGQNESKKIVSFIEEICNKILE</sequence>
<proteinExistence type="predicted"/>
<dbReference type="EMBL" id="FOKI01000004">
    <property type="protein sequence ID" value="SFA84052.1"/>
    <property type="molecule type" value="Genomic_DNA"/>
</dbReference>
<keyword evidence="4" id="KW-1185">Reference proteome</keyword>
<protein>
    <submittedName>
        <fullName evidence="3">Acetyl esterase/lipase</fullName>
    </submittedName>
</protein>
<dbReference type="STRING" id="84698.SAMN04488528_100471"/>
<dbReference type="PANTHER" id="PTHR48081:SF33">
    <property type="entry name" value="KYNURENINE FORMAMIDASE"/>
    <property type="match status" value="1"/>
</dbReference>
<dbReference type="Proteomes" id="UP000198619">
    <property type="component" value="Unassembled WGS sequence"/>
</dbReference>
<accession>A0A1I0W5V5</accession>
<evidence type="ECO:0000313" key="3">
    <source>
        <dbReference type="EMBL" id="SFA84052.1"/>
    </source>
</evidence>
<reference evidence="3 4" key="1">
    <citation type="submission" date="2016-10" db="EMBL/GenBank/DDBJ databases">
        <authorList>
            <person name="de Groot N.N."/>
        </authorList>
    </citation>
    <scope>NUCLEOTIDE SEQUENCE [LARGE SCALE GENOMIC DNA]</scope>
    <source>
        <strain evidence="3 4">DSM 12271</strain>
    </source>
</reference>
<organism evidence="3 4">
    <name type="scientific">Clostridium frigidicarnis</name>
    <dbReference type="NCBI Taxonomy" id="84698"/>
    <lineage>
        <taxon>Bacteria</taxon>
        <taxon>Bacillati</taxon>
        <taxon>Bacillota</taxon>
        <taxon>Clostridia</taxon>
        <taxon>Eubacteriales</taxon>
        <taxon>Clostridiaceae</taxon>
        <taxon>Clostridium</taxon>
    </lineage>
</organism>
<dbReference type="InterPro" id="IPR049492">
    <property type="entry name" value="BD-FAE-like_dom"/>
</dbReference>
<dbReference type="RefSeq" id="WP_090038870.1">
    <property type="nucleotide sequence ID" value="NZ_FOKI01000004.1"/>
</dbReference>
<name>A0A1I0W5V5_9CLOT</name>
<feature type="domain" description="BD-FAE-like" evidence="2">
    <location>
        <begin position="51"/>
        <end position="235"/>
    </location>
</feature>
<dbReference type="InterPro" id="IPR050300">
    <property type="entry name" value="GDXG_lipolytic_enzyme"/>
</dbReference>
<dbReference type="OrthoDB" id="9815425at2"/>
<dbReference type="GO" id="GO:0016787">
    <property type="term" value="F:hydrolase activity"/>
    <property type="evidence" value="ECO:0007669"/>
    <property type="project" value="UniProtKB-KW"/>
</dbReference>
<dbReference type="PANTHER" id="PTHR48081">
    <property type="entry name" value="AB HYDROLASE SUPERFAMILY PROTEIN C4A8.06C"/>
    <property type="match status" value="1"/>
</dbReference>
<dbReference type="Gene3D" id="3.40.50.1820">
    <property type="entry name" value="alpha/beta hydrolase"/>
    <property type="match status" value="1"/>
</dbReference>
<evidence type="ECO:0000256" key="1">
    <source>
        <dbReference type="ARBA" id="ARBA00022801"/>
    </source>
</evidence>
<keyword evidence="1" id="KW-0378">Hydrolase</keyword>